<organism evidence="8 9">
    <name type="scientific">Mucilaginibacter gracilis</name>
    <dbReference type="NCBI Taxonomy" id="423350"/>
    <lineage>
        <taxon>Bacteria</taxon>
        <taxon>Pseudomonadati</taxon>
        <taxon>Bacteroidota</taxon>
        <taxon>Sphingobacteriia</taxon>
        <taxon>Sphingobacteriales</taxon>
        <taxon>Sphingobacteriaceae</taxon>
        <taxon>Mucilaginibacter</taxon>
    </lineage>
</organism>
<evidence type="ECO:0000256" key="1">
    <source>
        <dbReference type="ARBA" id="ARBA00004814"/>
    </source>
</evidence>
<dbReference type="SUPFAM" id="SSF54373">
    <property type="entry name" value="FAD-linked reductases, C-terminal domain"/>
    <property type="match status" value="1"/>
</dbReference>
<accession>A0A495JA79</accession>
<evidence type="ECO:0000313" key="8">
    <source>
        <dbReference type="EMBL" id="RKR84969.1"/>
    </source>
</evidence>
<comment type="pathway">
    <text evidence="1">Plant hormone metabolism; auxin biosynthesis.</text>
</comment>
<proteinExistence type="inferred from homology"/>
<protein>
    <recommendedName>
        <fullName evidence="4">Tryptophan 2-monooxygenase</fullName>
        <ecNumber evidence="3">1.13.12.3</ecNumber>
    </recommendedName>
</protein>
<comment type="caution">
    <text evidence="8">The sequence shown here is derived from an EMBL/GenBank/DDBJ whole genome shotgun (WGS) entry which is preliminary data.</text>
</comment>
<keyword evidence="5" id="KW-0073">Auxin biosynthesis</keyword>
<dbReference type="InterPro" id="IPR036188">
    <property type="entry name" value="FAD/NAD-bd_sf"/>
</dbReference>
<evidence type="ECO:0000256" key="3">
    <source>
        <dbReference type="ARBA" id="ARBA00012535"/>
    </source>
</evidence>
<evidence type="ECO:0000313" key="9">
    <source>
        <dbReference type="Proteomes" id="UP000268007"/>
    </source>
</evidence>
<evidence type="ECO:0000256" key="4">
    <source>
        <dbReference type="ARBA" id="ARBA00017871"/>
    </source>
</evidence>
<dbReference type="GO" id="GO:0050361">
    <property type="term" value="F:tryptophan 2-monooxygenase activity"/>
    <property type="evidence" value="ECO:0007669"/>
    <property type="project" value="UniProtKB-EC"/>
</dbReference>
<evidence type="ECO:0000256" key="5">
    <source>
        <dbReference type="ARBA" id="ARBA00023070"/>
    </source>
</evidence>
<gene>
    <name evidence="8" type="ORF">BDD43_5223</name>
</gene>
<dbReference type="PANTHER" id="PTHR10742:SF410">
    <property type="entry name" value="LYSINE-SPECIFIC HISTONE DEMETHYLASE 2"/>
    <property type="match status" value="1"/>
</dbReference>
<name>A0A495JA79_9SPHI</name>
<sequence>MQQAHVLVIGAGAAGLMAAMQLSRKGKKVLVLEASSRAGGRIHTLNGEGFTQPVELGAEFVHGQLPVTLALLNQAKIPYHSAVGDMWRYRDGRFQKSEQFLPHYDVIIKKLNALQTDITLHQFLTTHLAAKKYTETCNMLRSFAAGYDNADPMRFSAFAMRSELQSEDDNHQYRIQGGYAAIIAYLEAEIVSHGGQIYLSTIVKQLHWQPGQVVAVADDGREFKAQKVIIALPLGVLQAHKQQPAAITFVPPIPKQEQAIQQMGMGAVIKLLLQFDEVFWERQALKKGADHDIKNMSYLFSGEAIPTWWTQTPHPTSMLTGWLGGPPAAELKDATDDYILELGLLSLSNIYDVPLTQLRQKLQAYQVMNWLAQPFTMGSYSYATTATGAARELLLQPEAQTIYFAGEALYDGPEMGTVEAALASGKHAANAAL</sequence>
<reference evidence="8 9" key="1">
    <citation type="submission" date="2018-10" db="EMBL/GenBank/DDBJ databases">
        <title>Genomic Encyclopedia of Archaeal and Bacterial Type Strains, Phase II (KMG-II): from individual species to whole genera.</title>
        <authorList>
            <person name="Goeker M."/>
        </authorList>
    </citation>
    <scope>NUCLEOTIDE SEQUENCE [LARGE SCALE GENOMIC DNA]</scope>
    <source>
        <strain evidence="8 9">DSM 18602</strain>
    </source>
</reference>
<keyword evidence="9" id="KW-1185">Reference proteome</keyword>
<comment type="similarity">
    <text evidence="2">Belongs to the tryptophan 2-monooxygenase family.</text>
</comment>
<dbReference type="Gene3D" id="3.50.50.60">
    <property type="entry name" value="FAD/NAD(P)-binding domain"/>
    <property type="match status" value="1"/>
</dbReference>
<dbReference type="AlphaFoldDB" id="A0A495JA79"/>
<dbReference type="Proteomes" id="UP000268007">
    <property type="component" value="Unassembled WGS sequence"/>
</dbReference>
<comment type="catalytic activity">
    <reaction evidence="6">
        <text>L-tryptophan + O2 = indole-3-acetamide + CO2 + H2O</text>
        <dbReference type="Rhea" id="RHEA:16165"/>
        <dbReference type="ChEBI" id="CHEBI:15377"/>
        <dbReference type="ChEBI" id="CHEBI:15379"/>
        <dbReference type="ChEBI" id="CHEBI:16031"/>
        <dbReference type="ChEBI" id="CHEBI:16526"/>
        <dbReference type="ChEBI" id="CHEBI:57912"/>
        <dbReference type="EC" id="1.13.12.3"/>
    </reaction>
</comment>
<dbReference type="InterPro" id="IPR050281">
    <property type="entry name" value="Flavin_monoamine_oxidase"/>
</dbReference>
<dbReference type="InterPro" id="IPR002937">
    <property type="entry name" value="Amino_oxidase"/>
</dbReference>
<feature type="domain" description="Amine oxidase" evidence="7">
    <location>
        <begin position="14"/>
        <end position="432"/>
    </location>
</feature>
<dbReference type="GO" id="GO:0009851">
    <property type="term" value="P:auxin biosynthetic process"/>
    <property type="evidence" value="ECO:0007669"/>
    <property type="project" value="UniProtKB-KW"/>
</dbReference>
<dbReference type="SUPFAM" id="SSF51905">
    <property type="entry name" value="FAD/NAD(P)-binding domain"/>
    <property type="match status" value="1"/>
</dbReference>
<evidence type="ECO:0000256" key="2">
    <source>
        <dbReference type="ARBA" id="ARBA00005833"/>
    </source>
</evidence>
<evidence type="ECO:0000256" key="6">
    <source>
        <dbReference type="ARBA" id="ARBA00047321"/>
    </source>
</evidence>
<dbReference type="Pfam" id="PF01593">
    <property type="entry name" value="Amino_oxidase"/>
    <property type="match status" value="1"/>
</dbReference>
<evidence type="ECO:0000259" key="7">
    <source>
        <dbReference type="Pfam" id="PF01593"/>
    </source>
</evidence>
<dbReference type="EC" id="1.13.12.3" evidence="3"/>
<dbReference type="PANTHER" id="PTHR10742">
    <property type="entry name" value="FLAVIN MONOAMINE OXIDASE"/>
    <property type="match status" value="1"/>
</dbReference>
<dbReference type="EMBL" id="RBKU01000001">
    <property type="protein sequence ID" value="RKR84969.1"/>
    <property type="molecule type" value="Genomic_DNA"/>
</dbReference>